<sequence>MNMTRVQHLAAARPQEPIYDAEVVQYRLEEAGATLLALPSRGCLPAGYRSNWPEVLVNAAEAYGYGPITIKAPVPSARKVTRMDEAFGWMKLVPEDRINHRRILLLRALTSPITGRHRHSWRSIGSMFGWDYRAVQRWHAEGISWIVMALYAQQCGGAEWARVWREEREGPDSLARQYGKPQ</sequence>
<evidence type="ECO:0000259" key="1">
    <source>
        <dbReference type="Pfam" id="PF19889"/>
    </source>
</evidence>
<reference evidence="2 3" key="1">
    <citation type="submission" date="2021-01" db="EMBL/GenBank/DDBJ databases">
        <title>Roseomonas sp. nov, a bacterium isolated from an oil production mixture in Yumen Oilfield.</title>
        <authorList>
            <person name="Wu D."/>
        </authorList>
    </citation>
    <scope>NUCLEOTIDE SEQUENCE [LARGE SCALE GENOMIC DNA]</scope>
    <source>
        <strain evidence="2 3">ROY-5-3</strain>
    </source>
</reference>
<protein>
    <recommendedName>
        <fullName evidence="1">DUF6362 domain-containing protein</fullName>
    </recommendedName>
</protein>
<organism evidence="2 3">
    <name type="scientific">Falsiroseomonas oleicola</name>
    <dbReference type="NCBI Taxonomy" id="2801474"/>
    <lineage>
        <taxon>Bacteria</taxon>
        <taxon>Pseudomonadati</taxon>
        <taxon>Pseudomonadota</taxon>
        <taxon>Alphaproteobacteria</taxon>
        <taxon>Acetobacterales</taxon>
        <taxon>Roseomonadaceae</taxon>
        <taxon>Falsiroseomonas</taxon>
    </lineage>
</organism>
<feature type="domain" description="DUF6362" evidence="1">
    <location>
        <begin position="43"/>
        <end position="144"/>
    </location>
</feature>
<gene>
    <name evidence="2" type="ORF">JJQ90_26310</name>
</gene>
<dbReference type="Proteomes" id="UP000689967">
    <property type="component" value="Unassembled WGS sequence"/>
</dbReference>
<evidence type="ECO:0000313" key="2">
    <source>
        <dbReference type="EMBL" id="MBU8547258.1"/>
    </source>
</evidence>
<dbReference type="RefSeq" id="WP_216879242.1">
    <property type="nucleotide sequence ID" value="NZ_JAERQM010000014.1"/>
</dbReference>
<dbReference type="EMBL" id="JAERQM010000014">
    <property type="protein sequence ID" value="MBU8547258.1"/>
    <property type="molecule type" value="Genomic_DNA"/>
</dbReference>
<name>A0ABS6HH16_9PROT</name>
<proteinExistence type="predicted"/>
<comment type="caution">
    <text evidence="2">The sequence shown here is derived from an EMBL/GenBank/DDBJ whole genome shotgun (WGS) entry which is preliminary data.</text>
</comment>
<dbReference type="Pfam" id="PF19889">
    <property type="entry name" value="DUF6362"/>
    <property type="match status" value="1"/>
</dbReference>
<dbReference type="InterPro" id="IPR045942">
    <property type="entry name" value="DUF6362"/>
</dbReference>
<evidence type="ECO:0000313" key="3">
    <source>
        <dbReference type="Proteomes" id="UP000689967"/>
    </source>
</evidence>
<accession>A0ABS6HH16</accession>
<keyword evidence="3" id="KW-1185">Reference proteome</keyword>